<feature type="domain" description="NodB homology" evidence="3">
    <location>
        <begin position="224"/>
        <end position="404"/>
    </location>
</feature>
<evidence type="ECO:0000313" key="4">
    <source>
        <dbReference type="EMBL" id="QSO46531.1"/>
    </source>
</evidence>
<dbReference type="KEGG" id="afx:JZ786_19010"/>
<dbReference type="SUPFAM" id="SSF88713">
    <property type="entry name" value="Glycoside hydrolase/deacetylase"/>
    <property type="match status" value="1"/>
</dbReference>
<feature type="signal peptide" evidence="2">
    <location>
        <begin position="1"/>
        <end position="23"/>
    </location>
</feature>
<dbReference type="Proteomes" id="UP000663505">
    <property type="component" value="Chromosome"/>
</dbReference>
<dbReference type="EMBL" id="CP071182">
    <property type="protein sequence ID" value="QSO46531.1"/>
    <property type="molecule type" value="Genomic_DNA"/>
</dbReference>
<sequence>MRTSVRLTLLPLVPLVSLLSGCAAFLPTQPSGQAGPSLANRSAGRGNAAESIRSIDITSITQTNSEMSFVFNQPIQTFHILSGDTALFLRKTNNSITFKRSPSANVVITVLVSTSNSGNKIVTLHVPQAAEPVAVPIAPSTNSSTSPSPSNQVPKHGAAVPAQPQSSNTTGKGIPLASSSTVTASSGSSNHSDPSQTSNTTKPVVPVHPGKAAPLVYFGPTTGRRIYITVDDGWQPSQRVLSLMQQQHVPITAFLIQNAAVEHLSYWKAFVAAGGVIQDHTVSHPWLSKVTFQQDLAQWQGPIQTFPKWFGQTPTLGRPPYGAVDQNVLVAAHNAGLQTVVMWSAEFNPNNTAAGLQTWNGKPLSPGEIVLLHWQPGLYNEIEKVLAICKQQHLVPAPLMLSLS</sequence>
<dbReference type="AlphaFoldDB" id="A0A9X7Z6N1"/>
<evidence type="ECO:0000256" key="1">
    <source>
        <dbReference type="SAM" id="MobiDB-lite"/>
    </source>
</evidence>
<organism evidence="4 5">
    <name type="scientific">Alicyclobacillus mengziensis</name>
    <dbReference type="NCBI Taxonomy" id="2931921"/>
    <lineage>
        <taxon>Bacteria</taxon>
        <taxon>Bacillati</taxon>
        <taxon>Bacillota</taxon>
        <taxon>Bacilli</taxon>
        <taxon>Bacillales</taxon>
        <taxon>Alicyclobacillaceae</taxon>
        <taxon>Alicyclobacillus</taxon>
    </lineage>
</organism>
<reference evidence="4 5" key="1">
    <citation type="submission" date="2021-02" db="EMBL/GenBank/DDBJ databases">
        <title>Alicyclobacillus curvatus sp. nov. and Alicyclobacillus mengziensis sp. nov., two acidophilic bacteria isolated from acid mine drainage.</title>
        <authorList>
            <person name="Huang Y."/>
        </authorList>
    </citation>
    <scope>NUCLEOTIDE SEQUENCE [LARGE SCALE GENOMIC DNA]</scope>
    <source>
        <strain evidence="4 5">S30H14</strain>
    </source>
</reference>
<proteinExistence type="predicted"/>
<dbReference type="InterPro" id="IPR050248">
    <property type="entry name" value="Polysacc_deacetylase_ArnD"/>
</dbReference>
<protein>
    <submittedName>
        <fullName evidence="4">Polysaccharide deacetylase family protein</fullName>
    </submittedName>
</protein>
<dbReference type="RefSeq" id="WP_206655900.1">
    <property type="nucleotide sequence ID" value="NZ_CP071182.1"/>
</dbReference>
<dbReference type="Pfam" id="PF01522">
    <property type="entry name" value="Polysacc_deac_1"/>
    <property type="match status" value="1"/>
</dbReference>
<dbReference type="PROSITE" id="PS51257">
    <property type="entry name" value="PROKAR_LIPOPROTEIN"/>
    <property type="match status" value="1"/>
</dbReference>
<keyword evidence="2" id="KW-0732">Signal</keyword>
<dbReference type="InterPro" id="IPR011330">
    <property type="entry name" value="Glyco_hydro/deAcase_b/a-brl"/>
</dbReference>
<evidence type="ECO:0000313" key="5">
    <source>
        <dbReference type="Proteomes" id="UP000663505"/>
    </source>
</evidence>
<dbReference type="GO" id="GO:0016810">
    <property type="term" value="F:hydrolase activity, acting on carbon-nitrogen (but not peptide) bonds"/>
    <property type="evidence" value="ECO:0007669"/>
    <property type="project" value="InterPro"/>
</dbReference>
<evidence type="ECO:0000256" key="2">
    <source>
        <dbReference type="SAM" id="SignalP"/>
    </source>
</evidence>
<keyword evidence="5" id="KW-1185">Reference proteome</keyword>
<name>A0A9X7Z6N1_9BACL</name>
<dbReference type="PANTHER" id="PTHR10587">
    <property type="entry name" value="GLYCOSYL TRANSFERASE-RELATED"/>
    <property type="match status" value="1"/>
</dbReference>
<dbReference type="PROSITE" id="PS51677">
    <property type="entry name" value="NODB"/>
    <property type="match status" value="1"/>
</dbReference>
<feature type="compositionally biased region" description="Low complexity" evidence="1">
    <location>
        <begin position="139"/>
        <end position="151"/>
    </location>
</feature>
<dbReference type="CDD" id="cd10917">
    <property type="entry name" value="CE4_NodB_like_6s_7s"/>
    <property type="match status" value="1"/>
</dbReference>
<dbReference type="PANTHER" id="PTHR10587:SF134">
    <property type="entry name" value="SECRETED PROTEIN"/>
    <property type="match status" value="1"/>
</dbReference>
<feature type="region of interest" description="Disordered" evidence="1">
    <location>
        <begin position="137"/>
        <end position="207"/>
    </location>
</feature>
<feature type="chain" id="PRO_5040913275" evidence="2">
    <location>
        <begin position="24"/>
        <end position="404"/>
    </location>
</feature>
<evidence type="ECO:0000259" key="3">
    <source>
        <dbReference type="PROSITE" id="PS51677"/>
    </source>
</evidence>
<dbReference type="GO" id="GO:0005975">
    <property type="term" value="P:carbohydrate metabolic process"/>
    <property type="evidence" value="ECO:0007669"/>
    <property type="project" value="InterPro"/>
</dbReference>
<accession>A0A9X7Z6N1</accession>
<feature type="compositionally biased region" description="Low complexity" evidence="1">
    <location>
        <begin position="178"/>
        <end position="192"/>
    </location>
</feature>
<dbReference type="InterPro" id="IPR002509">
    <property type="entry name" value="NODB_dom"/>
</dbReference>
<feature type="compositionally biased region" description="Polar residues" evidence="1">
    <location>
        <begin position="193"/>
        <end position="202"/>
    </location>
</feature>
<dbReference type="Gene3D" id="3.20.20.370">
    <property type="entry name" value="Glycoside hydrolase/deacetylase"/>
    <property type="match status" value="1"/>
</dbReference>
<gene>
    <name evidence="4" type="ORF">JZ786_19010</name>
</gene>